<dbReference type="GO" id="GO:0016740">
    <property type="term" value="F:transferase activity"/>
    <property type="evidence" value="ECO:0007669"/>
    <property type="project" value="UniProtKB-KW"/>
</dbReference>
<evidence type="ECO:0000313" key="4">
    <source>
        <dbReference type="EMBL" id="TGL62094.1"/>
    </source>
</evidence>
<feature type="transmembrane region" description="Helical" evidence="2">
    <location>
        <begin position="86"/>
        <end position="106"/>
    </location>
</feature>
<feature type="domain" description="Rhodanese" evidence="3">
    <location>
        <begin position="247"/>
        <end position="352"/>
    </location>
</feature>
<reference evidence="4" key="1">
    <citation type="journal article" date="2019" name="PLoS Negl. Trop. Dis.">
        <title>Revisiting the worldwide diversity of Leptospira species in the environment.</title>
        <authorList>
            <person name="Vincent A.T."/>
            <person name="Schiettekatte O."/>
            <person name="Bourhy P."/>
            <person name="Veyrier F.J."/>
            <person name="Picardeau M."/>
        </authorList>
    </citation>
    <scope>NUCLEOTIDE SEQUENCE [LARGE SCALE GENOMIC DNA]</scope>
    <source>
        <strain evidence="4">201702476</strain>
    </source>
</reference>
<feature type="domain" description="Rhodanese" evidence="3">
    <location>
        <begin position="97"/>
        <end position="207"/>
    </location>
</feature>
<dbReference type="Gene3D" id="3.40.250.10">
    <property type="entry name" value="Rhodanese-like domain"/>
    <property type="match status" value="2"/>
</dbReference>
<name>A0A4R9KBA1_9LEPT</name>
<keyword evidence="4" id="KW-0808">Transferase</keyword>
<dbReference type="PANTHER" id="PTHR43855">
    <property type="entry name" value="THIOSULFATE SULFURTRANSFERASE"/>
    <property type="match status" value="1"/>
</dbReference>
<dbReference type="PROSITE" id="PS50206">
    <property type="entry name" value="RHODANESE_3"/>
    <property type="match status" value="2"/>
</dbReference>
<keyword evidence="2" id="KW-0812">Transmembrane</keyword>
<keyword evidence="2" id="KW-1133">Transmembrane helix</keyword>
<dbReference type="PANTHER" id="PTHR43855:SF1">
    <property type="entry name" value="THIOSULFATE SULFURTRANSFERASE"/>
    <property type="match status" value="1"/>
</dbReference>
<sequence>MFQSQEKIRFCRGIVRFIDILQSNLRIYAKIRLFLRKEGTMARQVFTLLLKSYGILGFLFCVMLALSDHLRSHPSADKKWDLAASWIISPGQAVALTQTGAFLLDARSLDDRFLKSIPTAKIVNWEDYSVPNSPLKGRLLPKDQLAKKLDELGIKHQDKIIVVGDPLDGWGEEGRIVWTLRSAGFHRSYLVDGGADKFLEKQRQGSSALLNEVSRIEPSQVAKESTYDITAENLLAQISRQQIESSVLDVREEREFLGSTPYGESRGGHIPRAKWIYYKDFIDSEGYVKSREKILEILVSKKIPLDKPIISYCTGGIRSAFTTSVFISYGIKAKNYSGSMWEWTSMDANSFPLKKGPE</sequence>
<dbReference type="SUPFAM" id="SSF52821">
    <property type="entry name" value="Rhodanese/Cell cycle control phosphatase"/>
    <property type="match status" value="2"/>
</dbReference>
<comment type="caution">
    <text evidence="4">The sequence shown here is derived from an EMBL/GenBank/DDBJ whole genome shotgun (WGS) entry which is preliminary data.</text>
</comment>
<evidence type="ECO:0000256" key="1">
    <source>
        <dbReference type="ARBA" id="ARBA00022737"/>
    </source>
</evidence>
<evidence type="ECO:0000259" key="3">
    <source>
        <dbReference type="PROSITE" id="PS50206"/>
    </source>
</evidence>
<organism evidence="4 5">
    <name type="scientific">Leptospira ognonensis</name>
    <dbReference type="NCBI Taxonomy" id="2484945"/>
    <lineage>
        <taxon>Bacteria</taxon>
        <taxon>Pseudomonadati</taxon>
        <taxon>Spirochaetota</taxon>
        <taxon>Spirochaetia</taxon>
        <taxon>Leptospirales</taxon>
        <taxon>Leptospiraceae</taxon>
        <taxon>Leptospira</taxon>
    </lineage>
</organism>
<accession>A0A4R9KBA1</accession>
<protein>
    <submittedName>
        <fullName evidence="4">Thiosulfate sulfurtransferase</fullName>
    </submittedName>
</protein>
<evidence type="ECO:0000313" key="5">
    <source>
        <dbReference type="Proteomes" id="UP000297693"/>
    </source>
</evidence>
<keyword evidence="5" id="KW-1185">Reference proteome</keyword>
<dbReference type="Proteomes" id="UP000297693">
    <property type="component" value="Unassembled WGS sequence"/>
</dbReference>
<gene>
    <name evidence="4" type="ORF">EHQ58_02495</name>
</gene>
<keyword evidence="2" id="KW-0472">Membrane</keyword>
<dbReference type="InterPro" id="IPR001763">
    <property type="entry name" value="Rhodanese-like_dom"/>
</dbReference>
<keyword evidence="1" id="KW-0677">Repeat</keyword>
<dbReference type="AlphaFoldDB" id="A0A4R9KBA1"/>
<evidence type="ECO:0000256" key="2">
    <source>
        <dbReference type="SAM" id="Phobius"/>
    </source>
</evidence>
<proteinExistence type="predicted"/>
<dbReference type="InterPro" id="IPR051126">
    <property type="entry name" value="Thiosulfate_sulfurtransferase"/>
</dbReference>
<dbReference type="OrthoDB" id="9770030at2"/>
<dbReference type="InterPro" id="IPR036873">
    <property type="entry name" value="Rhodanese-like_dom_sf"/>
</dbReference>
<dbReference type="EMBL" id="RQGD01000010">
    <property type="protein sequence ID" value="TGL62094.1"/>
    <property type="molecule type" value="Genomic_DNA"/>
</dbReference>
<dbReference type="Pfam" id="PF00581">
    <property type="entry name" value="Rhodanese"/>
    <property type="match status" value="2"/>
</dbReference>
<feature type="transmembrane region" description="Helical" evidence="2">
    <location>
        <begin position="45"/>
        <end position="66"/>
    </location>
</feature>
<dbReference type="SMART" id="SM00450">
    <property type="entry name" value="RHOD"/>
    <property type="match status" value="2"/>
</dbReference>